<dbReference type="AlphaFoldDB" id="A0A2V3VBB7"/>
<evidence type="ECO:0000256" key="3">
    <source>
        <dbReference type="ARBA" id="ARBA00023027"/>
    </source>
</evidence>
<evidence type="ECO:0000256" key="2">
    <source>
        <dbReference type="ARBA" id="ARBA00023002"/>
    </source>
</evidence>
<reference evidence="5 6" key="1">
    <citation type="submission" date="2018-05" db="EMBL/GenBank/DDBJ databases">
        <title>Genomic Encyclopedia of Type Strains, Phase IV (KMG-IV): sequencing the most valuable type-strain genomes for metagenomic binning, comparative biology and taxonomic classification.</title>
        <authorList>
            <person name="Goeker M."/>
        </authorList>
    </citation>
    <scope>NUCLEOTIDE SEQUENCE [LARGE SCALE GENOMIC DNA]</scope>
    <source>
        <strain evidence="5 6">DSM 3183</strain>
    </source>
</reference>
<dbReference type="GO" id="GO:0004491">
    <property type="term" value="F:methylmalonate-semialdehyde dehydrogenase (acylating, NAD) activity"/>
    <property type="evidence" value="ECO:0007669"/>
    <property type="project" value="UniProtKB-EC"/>
</dbReference>
<gene>
    <name evidence="5" type="ORF">C7451_101168</name>
</gene>
<keyword evidence="6" id="KW-1185">Reference proteome</keyword>
<dbReference type="RefSeq" id="WP_110297082.1">
    <property type="nucleotide sequence ID" value="NZ_QJJM01000001.1"/>
</dbReference>
<evidence type="ECO:0000313" key="6">
    <source>
        <dbReference type="Proteomes" id="UP000248014"/>
    </source>
</evidence>
<dbReference type="NCBIfam" id="TIGR01722">
    <property type="entry name" value="MMSDH"/>
    <property type="match status" value="1"/>
</dbReference>
<dbReference type="CDD" id="cd07085">
    <property type="entry name" value="ALDH_F6_MMSDH"/>
    <property type="match status" value="1"/>
</dbReference>
<dbReference type="InterPro" id="IPR016162">
    <property type="entry name" value="Ald_DH_N"/>
</dbReference>
<dbReference type="Gene3D" id="3.40.605.10">
    <property type="entry name" value="Aldehyde Dehydrogenase, Chain A, domain 1"/>
    <property type="match status" value="1"/>
</dbReference>
<dbReference type="Proteomes" id="UP000248014">
    <property type="component" value="Unassembled WGS sequence"/>
</dbReference>
<dbReference type="EC" id="1.2.1.27" evidence="1"/>
<dbReference type="OrthoDB" id="9802947at2"/>
<evidence type="ECO:0000313" key="5">
    <source>
        <dbReference type="EMBL" id="PXW79106.1"/>
    </source>
</evidence>
<proteinExistence type="predicted"/>
<evidence type="ECO:0000256" key="1">
    <source>
        <dbReference type="ARBA" id="ARBA00013048"/>
    </source>
</evidence>
<feature type="domain" description="Aldehyde dehydrogenase" evidence="4">
    <location>
        <begin position="18"/>
        <end position="478"/>
    </location>
</feature>
<dbReference type="FunFam" id="3.40.309.10:FF:000002">
    <property type="entry name" value="Methylmalonate-semialdehyde dehydrogenase (Acylating)"/>
    <property type="match status" value="1"/>
</dbReference>
<dbReference type="InterPro" id="IPR016161">
    <property type="entry name" value="Ald_DH/histidinol_DH"/>
</dbReference>
<dbReference type="InterPro" id="IPR010061">
    <property type="entry name" value="MeMal-semiAld_DH"/>
</dbReference>
<dbReference type="Gene3D" id="3.40.309.10">
    <property type="entry name" value="Aldehyde Dehydrogenase, Chain A, domain 2"/>
    <property type="match status" value="1"/>
</dbReference>
<evidence type="ECO:0000259" key="4">
    <source>
        <dbReference type="Pfam" id="PF00171"/>
    </source>
</evidence>
<dbReference type="GO" id="GO:0006574">
    <property type="term" value="P:L-valine catabolic process"/>
    <property type="evidence" value="ECO:0007669"/>
    <property type="project" value="TreeGrafter"/>
</dbReference>
<dbReference type="InterPro" id="IPR015590">
    <property type="entry name" value="Aldehyde_DH_dom"/>
</dbReference>
<dbReference type="PANTHER" id="PTHR43866:SF4">
    <property type="entry name" value="MALONATE-SEMIALDEHYDE DEHYDROGENASE"/>
    <property type="match status" value="1"/>
</dbReference>
<keyword evidence="2" id="KW-0560">Oxidoreductase</keyword>
<dbReference type="Pfam" id="PF00171">
    <property type="entry name" value="Aldedh"/>
    <property type="match status" value="1"/>
</dbReference>
<dbReference type="SUPFAM" id="SSF53720">
    <property type="entry name" value="ALDH-like"/>
    <property type="match status" value="1"/>
</dbReference>
<accession>A0A2V3VBB7</accession>
<keyword evidence="3" id="KW-0520">NAD</keyword>
<name>A0A2V3VBB7_9SPHN</name>
<dbReference type="InterPro" id="IPR016163">
    <property type="entry name" value="Ald_DH_C"/>
</dbReference>
<dbReference type="EMBL" id="QJJM01000001">
    <property type="protein sequence ID" value="PXW79106.1"/>
    <property type="molecule type" value="Genomic_DNA"/>
</dbReference>
<protein>
    <recommendedName>
        <fullName evidence="1">methylmalonate-semialdehyde dehydrogenase (CoA acylating)</fullName>
        <ecNumber evidence="1">1.2.1.27</ecNumber>
    </recommendedName>
</protein>
<organism evidence="5 6">
    <name type="scientific">Blastomonas natatoria</name>
    <dbReference type="NCBI Taxonomy" id="34015"/>
    <lineage>
        <taxon>Bacteria</taxon>
        <taxon>Pseudomonadati</taxon>
        <taxon>Pseudomonadota</taxon>
        <taxon>Alphaproteobacteria</taxon>
        <taxon>Sphingomonadales</taxon>
        <taxon>Sphingomonadaceae</taxon>
        <taxon>Blastomonas</taxon>
    </lineage>
</organism>
<sequence length="499" mass="53016">MRTVTHRLAAGVTAPASTRQSDIFDPNSGTVQAKVDLGSAAVLDAAVDAALAAQPAWAATNPQRRARVMFKFKELVEAHIDELAALLSSEHGKVHADAKGDIQRGLEVIEFCCGIPHAVKGEYTHGAGPGIDVYSMRLPIGIGAGITPFNFPAMIPMWMFGPAIATGNAFILKPSERDPSVPMRLAELMTEAGLPDGILQVVHGDKEMVDAILDHPAIAGVSFVGSSDVAHYLYQRGVAAGKRVQAMGGAKNHGIVMPDADLDQVVKDLAGAAFGSAGERCMALPVVVPVGDETADRLRAKLIPAIEQLRLGVSSDPEADYGPVVTAAHKAKVEGWIQTCIDEGGELVVDGRGFTLQGHENGFFVGPTLFDRVTTDMESYKEEIFGPVLQIVRAKDFEEAVSLPSKHQYGNGVAIFTRNGHAAREFAARVNVGMVGINVPIPVPVAYHTFGGWKRSAFGDTNQHGMEGVKFWTKIKTVTARWPDGAVDGGNAFVIPTMG</sequence>
<comment type="caution">
    <text evidence="5">The sequence shown here is derived from an EMBL/GenBank/DDBJ whole genome shotgun (WGS) entry which is preliminary data.</text>
</comment>
<dbReference type="PANTHER" id="PTHR43866">
    <property type="entry name" value="MALONATE-SEMIALDEHYDE DEHYDROGENASE"/>
    <property type="match status" value="1"/>
</dbReference>
<dbReference type="GO" id="GO:0006210">
    <property type="term" value="P:thymine catabolic process"/>
    <property type="evidence" value="ECO:0007669"/>
    <property type="project" value="TreeGrafter"/>
</dbReference>
<dbReference type="FunFam" id="3.40.605.10:FF:000003">
    <property type="entry name" value="Methylmalonate-semialdehyde dehydrogenase [acylating]"/>
    <property type="match status" value="1"/>
</dbReference>